<sequence>MNGGKRHNKLWKNGKGYLKVSGSLPEQSVEEPVHSLLVKRFEAAKTTHTKKKAQQDGISCEPARAAGGDFRPKHRRHRDCEQALKNAAIIARLQVACHSGRRIFNQPSNRLTHKASQIRP</sequence>
<keyword evidence="3" id="KW-1185">Reference proteome</keyword>
<dbReference type="EMBL" id="AGAY01000007">
    <property type="protein sequence ID" value="EGY53541.1"/>
    <property type="molecule type" value="Genomic_DNA"/>
</dbReference>
<feature type="region of interest" description="Disordered" evidence="1">
    <location>
        <begin position="47"/>
        <end position="76"/>
    </location>
</feature>
<comment type="caution">
    <text evidence="2">The sequence shown here is derived from an EMBL/GenBank/DDBJ whole genome shotgun (WGS) entry which is preliminary data.</text>
</comment>
<dbReference type="Proteomes" id="UP000003019">
    <property type="component" value="Unassembled WGS sequence"/>
</dbReference>
<name>G4CF03_9NEIS</name>
<organism evidence="2 3">
    <name type="scientific">Neisseria shayeganii 871</name>
    <dbReference type="NCBI Taxonomy" id="1032488"/>
    <lineage>
        <taxon>Bacteria</taxon>
        <taxon>Pseudomonadati</taxon>
        <taxon>Pseudomonadota</taxon>
        <taxon>Betaproteobacteria</taxon>
        <taxon>Neisseriales</taxon>
        <taxon>Neisseriaceae</taxon>
        <taxon>Neisseria</taxon>
    </lineage>
</organism>
<evidence type="ECO:0000256" key="1">
    <source>
        <dbReference type="SAM" id="MobiDB-lite"/>
    </source>
</evidence>
<protein>
    <submittedName>
        <fullName evidence="2">Uncharacterized protein</fullName>
    </submittedName>
</protein>
<dbReference type="HOGENOM" id="CLU_2047177_0_0_4"/>
<evidence type="ECO:0000313" key="2">
    <source>
        <dbReference type="EMBL" id="EGY53541.1"/>
    </source>
</evidence>
<dbReference type="AlphaFoldDB" id="G4CF03"/>
<gene>
    <name evidence="2" type="ORF">HMPREF9371_0192</name>
</gene>
<dbReference type="STRING" id="1032488.HMPREF9371_0192"/>
<evidence type="ECO:0000313" key="3">
    <source>
        <dbReference type="Proteomes" id="UP000003019"/>
    </source>
</evidence>
<accession>G4CF03</accession>
<proteinExistence type="predicted"/>
<reference evidence="2 3" key="1">
    <citation type="submission" date="2011-05" db="EMBL/GenBank/DDBJ databases">
        <authorList>
            <person name="Muzny D."/>
            <person name="Qin X."/>
            <person name="Deng J."/>
            <person name="Jiang H."/>
            <person name="Liu Y."/>
            <person name="Qu J."/>
            <person name="Song X.-Z."/>
            <person name="Zhang L."/>
            <person name="Thornton R."/>
            <person name="Coyle M."/>
            <person name="Francisco L."/>
            <person name="Jackson L."/>
            <person name="Javaid M."/>
            <person name="Korchina V."/>
            <person name="Kovar C."/>
            <person name="Mata R."/>
            <person name="Mathew T."/>
            <person name="Ngo R."/>
            <person name="Nguyen L."/>
            <person name="Nguyen N."/>
            <person name="Okwuonu G."/>
            <person name="Ongeri F."/>
            <person name="Pham C."/>
            <person name="Simmons D."/>
            <person name="Wilczek-Boney K."/>
            <person name="Hale W."/>
            <person name="Jakkamsetti A."/>
            <person name="Pham P."/>
            <person name="Ruth R."/>
            <person name="San Lucas F."/>
            <person name="Warren J."/>
            <person name="Zhang J."/>
            <person name="Zhao Z."/>
            <person name="Zhou C."/>
            <person name="Zhu D."/>
            <person name="Lee S."/>
            <person name="Bess C."/>
            <person name="Blankenburg K."/>
            <person name="Forbes L."/>
            <person name="Fu Q."/>
            <person name="Gubbala S."/>
            <person name="Hirani K."/>
            <person name="Jayaseelan J.C."/>
            <person name="Lara F."/>
            <person name="Munidasa M."/>
            <person name="Palculict T."/>
            <person name="Patil S."/>
            <person name="Pu L.-L."/>
            <person name="Saada N."/>
            <person name="Tang L."/>
            <person name="Weissenberger G."/>
            <person name="Zhu Y."/>
            <person name="Hemphill L."/>
            <person name="Shang Y."/>
            <person name="Youmans B."/>
            <person name="Ayvaz T."/>
            <person name="Ross M."/>
            <person name="Santibanez J."/>
            <person name="Aqrawi P."/>
            <person name="Gross S."/>
            <person name="Joshi V."/>
            <person name="Fowler G."/>
            <person name="Nazareth L."/>
            <person name="Reid J."/>
            <person name="Worley K."/>
            <person name="Petrosino J."/>
            <person name="Highlander S."/>
            <person name="Gibbs R."/>
        </authorList>
    </citation>
    <scope>NUCLEOTIDE SEQUENCE [LARGE SCALE GENOMIC DNA]</scope>
    <source>
        <strain evidence="2 3">871</strain>
    </source>
</reference>